<proteinExistence type="predicted"/>
<dbReference type="GO" id="GO:0008703">
    <property type="term" value="F:5-amino-6-(5-phosphoribosylamino)uracil reductase activity"/>
    <property type="evidence" value="ECO:0007669"/>
    <property type="project" value="InterPro"/>
</dbReference>
<evidence type="ECO:0000313" key="2">
    <source>
        <dbReference type="EMBL" id="BAJ62726.1"/>
    </source>
</evidence>
<dbReference type="PANTHER" id="PTHR38011">
    <property type="entry name" value="DIHYDROFOLATE REDUCTASE FAMILY PROTEIN (AFU_ORTHOLOGUE AFUA_8G06820)"/>
    <property type="match status" value="1"/>
</dbReference>
<dbReference type="AlphaFoldDB" id="E8N2C0"/>
<dbReference type="EC" id="1.5.1.3" evidence="2"/>
<dbReference type="FunCoup" id="E8N2C0">
    <property type="interactions" value="2"/>
</dbReference>
<dbReference type="HOGENOM" id="CLU_043966_4_2_0"/>
<protein>
    <submittedName>
        <fullName evidence="2">Dihydrofolate reductase</fullName>
        <ecNumber evidence="2">1.5.1.3</ecNumber>
    </submittedName>
</protein>
<gene>
    <name evidence="2" type="primary">folA</name>
    <name evidence="2" type="ordered locus">ANT_06920</name>
</gene>
<dbReference type="Proteomes" id="UP000008922">
    <property type="component" value="Chromosome"/>
</dbReference>
<dbReference type="Pfam" id="PF01872">
    <property type="entry name" value="RibD_C"/>
    <property type="match status" value="1"/>
</dbReference>
<feature type="domain" description="Bacterial bifunctional deaminase-reductase C-terminal" evidence="1">
    <location>
        <begin position="15"/>
        <end position="176"/>
    </location>
</feature>
<dbReference type="GO" id="GO:0009231">
    <property type="term" value="P:riboflavin biosynthetic process"/>
    <property type="evidence" value="ECO:0007669"/>
    <property type="project" value="InterPro"/>
</dbReference>
<dbReference type="PANTHER" id="PTHR38011:SF11">
    <property type="entry name" value="2,5-DIAMINO-6-RIBOSYLAMINO-4(3H)-PYRIMIDINONE 5'-PHOSPHATE REDUCTASE"/>
    <property type="match status" value="1"/>
</dbReference>
<dbReference type="RefSeq" id="WP_013559120.1">
    <property type="nucleotide sequence ID" value="NC_014960.1"/>
</dbReference>
<name>E8N2C0_ANATU</name>
<dbReference type="InParanoid" id="E8N2C0"/>
<reference evidence="2 3" key="1">
    <citation type="submission" date="2010-12" db="EMBL/GenBank/DDBJ databases">
        <title>Whole genome sequence of Anaerolinea thermophila UNI-1.</title>
        <authorList>
            <person name="Narita-Yamada S."/>
            <person name="Kishi E."/>
            <person name="Watanabe Y."/>
            <person name="Takasaki K."/>
            <person name="Ankai A."/>
            <person name="Oguchi A."/>
            <person name="Fukui S."/>
            <person name="Takahashi M."/>
            <person name="Yashiro I."/>
            <person name="Hosoyama A."/>
            <person name="Sekiguchi Y."/>
            <person name="Hanada S."/>
            <person name="Fujita N."/>
        </authorList>
    </citation>
    <scope>NUCLEOTIDE SEQUENCE [LARGE SCALE GENOMIC DNA]</scope>
    <source>
        <strain evidence="3">DSM 14523 / JCM 11388 / NBRC 100420 / UNI-1</strain>
    </source>
</reference>
<dbReference type="SUPFAM" id="SSF53597">
    <property type="entry name" value="Dihydrofolate reductase-like"/>
    <property type="match status" value="1"/>
</dbReference>
<keyword evidence="3" id="KW-1185">Reference proteome</keyword>
<dbReference type="InterPro" id="IPR024072">
    <property type="entry name" value="DHFR-like_dom_sf"/>
</dbReference>
<dbReference type="GO" id="GO:0004146">
    <property type="term" value="F:dihydrofolate reductase activity"/>
    <property type="evidence" value="ECO:0007669"/>
    <property type="project" value="UniProtKB-EC"/>
</dbReference>
<dbReference type="EMBL" id="AP012029">
    <property type="protein sequence ID" value="BAJ62726.1"/>
    <property type="molecule type" value="Genomic_DNA"/>
</dbReference>
<organism evidence="2 3">
    <name type="scientific">Anaerolinea thermophila (strain DSM 14523 / JCM 11388 / NBRC 100420 / UNI-1)</name>
    <dbReference type="NCBI Taxonomy" id="926569"/>
    <lineage>
        <taxon>Bacteria</taxon>
        <taxon>Bacillati</taxon>
        <taxon>Chloroflexota</taxon>
        <taxon>Anaerolineae</taxon>
        <taxon>Anaerolineales</taxon>
        <taxon>Anaerolineaceae</taxon>
        <taxon>Anaerolinea</taxon>
    </lineage>
</organism>
<keyword evidence="2" id="KW-0560">Oxidoreductase</keyword>
<accession>E8N2C0</accession>
<evidence type="ECO:0000313" key="3">
    <source>
        <dbReference type="Proteomes" id="UP000008922"/>
    </source>
</evidence>
<evidence type="ECO:0000259" key="1">
    <source>
        <dbReference type="Pfam" id="PF01872"/>
    </source>
</evidence>
<dbReference type="InterPro" id="IPR002734">
    <property type="entry name" value="RibDG_C"/>
</dbReference>
<dbReference type="InterPro" id="IPR050765">
    <property type="entry name" value="Riboflavin_Biosynth_HTPR"/>
</dbReference>
<dbReference type="eggNOG" id="COG0262">
    <property type="taxonomic scope" value="Bacteria"/>
</dbReference>
<sequence length="187" mass="20789">MSLETTSLVPIRCSVFMALSLDGFIARPDGGLDWLPQPEPGEDYGYTRFIETVDTVLMGRNTFDQVLTFPEYPYADQSVVVLTTRPLALPAHLAGKVQWMQGEPAQILARLAEQGARHVYVDGGETIRRFLRAGLIQDIILTHVPVLLGRGIPLFGDLDGEIPLEHVETVVYTRGLVQSRYRVLLKG</sequence>
<dbReference type="KEGG" id="atm:ANT_06920"/>
<dbReference type="STRING" id="926569.ANT_06920"/>
<dbReference type="Gene3D" id="3.40.430.10">
    <property type="entry name" value="Dihydrofolate Reductase, subunit A"/>
    <property type="match status" value="1"/>
</dbReference>